<evidence type="ECO:0000256" key="1">
    <source>
        <dbReference type="SAM" id="SignalP"/>
    </source>
</evidence>
<sequence>MSMRSIISLTAICLCASLSLAEAHDGKLHDPAIAHIAYTAGVLDVTAAKQALEKTKNKEVREFAETMVRDHEAVNQQALDLLKKLNVTPEDNDTSKALSKAASEELAKLGKLDGAAFDKSYVENEVAYHKQVNEALETTLIPSASNAELKNLLETGLKLFQSHQQHAEHIAASLK</sequence>
<dbReference type="InterPro" id="IPR012347">
    <property type="entry name" value="Ferritin-like"/>
</dbReference>
<dbReference type="EMBL" id="QGDB01000005">
    <property type="protein sequence ID" value="PWL17166.1"/>
    <property type="molecule type" value="Genomic_DNA"/>
</dbReference>
<name>A0A316J767_9HYPH</name>
<feature type="signal peptide" evidence="1">
    <location>
        <begin position="1"/>
        <end position="23"/>
    </location>
</feature>
<feature type="domain" description="DUF4142" evidence="2">
    <location>
        <begin position="29"/>
        <end position="170"/>
    </location>
</feature>
<protein>
    <recommendedName>
        <fullName evidence="2">DUF4142 domain-containing protein</fullName>
    </recommendedName>
</protein>
<keyword evidence="1" id="KW-0732">Signal</keyword>
<dbReference type="OrthoDB" id="7867467at2"/>
<dbReference type="Proteomes" id="UP000245865">
    <property type="component" value="Unassembled WGS sequence"/>
</dbReference>
<dbReference type="InterPro" id="IPR025419">
    <property type="entry name" value="DUF4142"/>
</dbReference>
<dbReference type="PANTHER" id="PTHR38593">
    <property type="entry name" value="BLR2558 PROTEIN"/>
    <property type="match status" value="1"/>
</dbReference>
<evidence type="ECO:0000313" key="3">
    <source>
        <dbReference type="EMBL" id="PWL17166.1"/>
    </source>
</evidence>
<dbReference type="RefSeq" id="WP_109707448.1">
    <property type="nucleotide sequence ID" value="NZ_QGDB01000005.1"/>
</dbReference>
<evidence type="ECO:0000313" key="4">
    <source>
        <dbReference type="Proteomes" id="UP000245865"/>
    </source>
</evidence>
<dbReference type="AlphaFoldDB" id="A0A316J767"/>
<dbReference type="PANTHER" id="PTHR38593:SF1">
    <property type="entry name" value="BLR2558 PROTEIN"/>
    <property type="match status" value="1"/>
</dbReference>
<comment type="caution">
    <text evidence="3">The sequence shown here is derived from an EMBL/GenBank/DDBJ whole genome shotgun (WGS) entry which is preliminary data.</text>
</comment>
<dbReference type="Pfam" id="PF13628">
    <property type="entry name" value="DUF4142"/>
    <property type="match status" value="1"/>
</dbReference>
<dbReference type="Gene3D" id="1.20.1260.10">
    <property type="match status" value="1"/>
</dbReference>
<reference evidence="3 4" key="1">
    <citation type="submission" date="2018-05" db="EMBL/GenBank/DDBJ databases">
        <title>Comparative genomic sequence analysis between strain HN4 and CCM 8460T (Falsochrobactrum ovis) will provide more evidence to prove that HN4 is a new species of Falsochrobactrum.</title>
        <authorList>
            <person name="Lyu W."/>
            <person name="Sun L."/>
            <person name="Yao L."/>
        </authorList>
    </citation>
    <scope>NUCLEOTIDE SEQUENCE [LARGE SCALE GENOMIC DNA]</scope>
    <source>
        <strain evidence="3 4">HN4</strain>
    </source>
</reference>
<gene>
    <name evidence="3" type="ORF">DKP76_14180</name>
</gene>
<evidence type="ECO:0000259" key="2">
    <source>
        <dbReference type="Pfam" id="PF13628"/>
    </source>
</evidence>
<proteinExistence type="predicted"/>
<feature type="chain" id="PRO_5016459286" description="DUF4142 domain-containing protein" evidence="1">
    <location>
        <begin position="24"/>
        <end position="175"/>
    </location>
</feature>
<accession>A0A316J767</accession>
<keyword evidence="4" id="KW-1185">Reference proteome</keyword>
<organism evidence="3 4">
    <name type="scientific">Falsochrobactrum shanghaiense</name>
    <dbReference type="NCBI Taxonomy" id="2201899"/>
    <lineage>
        <taxon>Bacteria</taxon>
        <taxon>Pseudomonadati</taxon>
        <taxon>Pseudomonadota</taxon>
        <taxon>Alphaproteobacteria</taxon>
        <taxon>Hyphomicrobiales</taxon>
        <taxon>Brucellaceae</taxon>
        <taxon>Falsochrobactrum</taxon>
    </lineage>
</organism>